<feature type="region of interest" description="Disordered" evidence="2">
    <location>
        <begin position="38"/>
        <end position="70"/>
    </location>
</feature>
<keyword evidence="3" id="KW-0732">Signal</keyword>
<organism evidence="4 5">
    <name type="scientific">Candidatus Nephthysia bennettiae</name>
    <dbReference type="NCBI Taxonomy" id="3127016"/>
    <lineage>
        <taxon>Bacteria</taxon>
        <taxon>Bacillati</taxon>
        <taxon>Candidatus Dormiibacterota</taxon>
        <taxon>Candidatus Dormibacteria</taxon>
        <taxon>Candidatus Dormibacterales</taxon>
        <taxon>Candidatus Dormibacteraceae</taxon>
        <taxon>Candidatus Nephthysia</taxon>
    </lineage>
</organism>
<gene>
    <name evidence="4" type="ORF">JF922_15065</name>
</gene>
<dbReference type="Proteomes" id="UP000612893">
    <property type="component" value="Unassembled WGS sequence"/>
</dbReference>
<feature type="chain" id="PRO_5044798565" evidence="3">
    <location>
        <begin position="20"/>
        <end position="208"/>
    </location>
</feature>
<evidence type="ECO:0000256" key="3">
    <source>
        <dbReference type="SAM" id="SignalP"/>
    </source>
</evidence>
<dbReference type="InterPro" id="IPR023365">
    <property type="entry name" value="Sortase_dom-sf"/>
</dbReference>
<dbReference type="Gene3D" id="2.40.260.10">
    <property type="entry name" value="Sortase"/>
    <property type="match status" value="1"/>
</dbReference>
<dbReference type="PROSITE" id="PS51257">
    <property type="entry name" value="PROKAR_LIPOPROTEIN"/>
    <property type="match status" value="1"/>
</dbReference>
<proteinExistence type="predicted"/>
<dbReference type="CDD" id="cd05829">
    <property type="entry name" value="Sortase_F"/>
    <property type="match status" value="1"/>
</dbReference>
<dbReference type="InterPro" id="IPR005754">
    <property type="entry name" value="Sortase"/>
</dbReference>
<dbReference type="GO" id="GO:0016787">
    <property type="term" value="F:hydrolase activity"/>
    <property type="evidence" value="ECO:0007669"/>
    <property type="project" value="UniProtKB-KW"/>
</dbReference>
<reference evidence="4" key="1">
    <citation type="submission" date="2020-10" db="EMBL/GenBank/DDBJ databases">
        <title>Ca. Dormibacterota MAGs.</title>
        <authorList>
            <person name="Montgomery K."/>
        </authorList>
    </citation>
    <scope>NUCLEOTIDE SEQUENCE [LARGE SCALE GENOMIC DNA]</scope>
    <source>
        <strain evidence="4">SC8812_S17_10</strain>
    </source>
</reference>
<evidence type="ECO:0000256" key="1">
    <source>
        <dbReference type="ARBA" id="ARBA00022801"/>
    </source>
</evidence>
<feature type="signal peptide" evidence="3">
    <location>
        <begin position="1"/>
        <end position="19"/>
    </location>
</feature>
<keyword evidence="1" id="KW-0378">Hydrolase</keyword>
<dbReference type="Pfam" id="PF04203">
    <property type="entry name" value="Sortase"/>
    <property type="match status" value="1"/>
</dbReference>
<keyword evidence="5" id="KW-1185">Reference proteome</keyword>
<evidence type="ECO:0000313" key="4">
    <source>
        <dbReference type="EMBL" id="MBJ7599383.1"/>
    </source>
</evidence>
<evidence type="ECO:0000256" key="2">
    <source>
        <dbReference type="SAM" id="MobiDB-lite"/>
    </source>
</evidence>
<dbReference type="EMBL" id="JAEKNR010000150">
    <property type="protein sequence ID" value="MBJ7599383.1"/>
    <property type="molecule type" value="Genomic_DNA"/>
</dbReference>
<protein>
    <submittedName>
        <fullName evidence="4">Class F sortase</fullName>
    </submittedName>
</protein>
<dbReference type="AlphaFoldDB" id="A0A934KA64"/>
<dbReference type="RefSeq" id="WP_338202875.1">
    <property type="nucleotide sequence ID" value="NZ_JAEKNR010000150.1"/>
</dbReference>
<evidence type="ECO:0000313" key="5">
    <source>
        <dbReference type="Proteomes" id="UP000612893"/>
    </source>
</evidence>
<accession>A0A934KA64</accession>
<feature type="compositionally biased region" description="Basic and acidic residues" evidence="2">
    <location>
        <begin position="47"/>
        <end position="70"/>
    </location>
</feature>
<dbReference type="InterPro" id="IPR042001">
    <property type="entry name" value="Sortase_F"/>
</dbReference>
<sequence>MSRRAGPHRPLLSILLALAGLAGLAGMGACQPAGTARQVSSGAAAGPRERESPEPPHRVHSRADDLAAIRPPDRLSIPSIGVDAQVEQVDFLGVPQDPRHVAWFRSGAAPGEAGTATFDGHLDWTSGPAVFWNLSRVRPGDDVWVGGSGGRLQDWKVDLSQSVPYTSAPPDWLYANSGPPRISIITCDGTWLGSGYANRLLIRAVPAA</sequence>
<comment type="caution">
    <text evidence="4">The sequence shown here is derived from an EMBL/GenBank/DDBJ whole genome shotgun (WGS) entry which is preliminary data.</text>
</comment>
<dbReference type="SUPFAM" id="SSF63817">
    <property type="entry name" value="Sortase"/>
    <property type="match status" value="1"/>
</dbReference>
<name>A0A934KA64_9BACT</name>